<evidence type="ECO:0000256" key="8">
    <source>
        <dbReference type="ARBA" id="ARBA00023014"/>
    </source>
</evidence>
<evidence type="ECO:0000259" key="11">
    <source>
        <dbReference type="PROSITE" id="PS51918"/>
    </source>
</evidence>
<dbReference type="InterPro" id="IPR012839">
    <property type="entry name" value="Organic_radical_activase"/>
</dbReference>
<reference evidence="12 13" key="1">
    <citation type="journal article" date="2016" name="Gut Pathog.">
        <title>Whole genome sequencing of "Faecalibaculum rodentium" ALO17, isolated from C57BL/6J laboratory mouse feces.</title>
        <authorList>
            <person name="Lim S."/>
            <person name="Chang D.H."/>
            <person name="Ahn S."/>
            <person name="Kim B.C."/>
        </authorList>
    </citation>
    <scope>NUCLEOTIDE SEQUENCE [LARGE SCALE GENOMIC DNA]</scope>
    <source>
        <strain evidence="12 13">Alo17</strain>
    </source>
</reference>
<dbReference type="InterPro" id="IPR017896">
    <property type="entry name" value="4Fe4S_Fe-S-bd"/>
</dbReference>
<keyword evidence="5" id="KW-0479">Metal-binding</keyword>
<keyword evidence="6" id="KW-0560">Oxidoreductase</keyword>
<evidence type="ECO:0000256" key="7">
    <source>
        <dbReference type="ARBA" id="ARBA00023004"/>
    </source>
</evidence>
<evidence type="ECO:0008006" key="14">
    <source>
        <dbReference type="Google" id="ProtNLM"/>
    </source>
</evidence>
<dbReference type="GeneID" id="78478765"/>
<dbReference type="InterPro" id="IPR034457">
    <property type="entry name" value="Organic_radical-activating"/>
</dbReference>
<dbReference type="GO" id="GO:0016491">
    <property type="term" value="F:oxidoreductase activity"/>
    <property type="evidence" value="ECO:0007669"/>
    <property type="project" value="UniProtKB-KW"/>
</dbReference>
<accession>A0A140DXE7</accession>
<sequence length="303" mass="33994">MRLETEKTSVQDDLLYTITNIQRFATHDGPGIRTVVFFKGCPLHCPWCANPETWRPEPELFHDDSLCMGCGRCVTACPKGAVAVIGRKARVNRTLCDGCGSCVTACLNKAMEVTGNRMTIPEILAEIRKDDEYYQASGGGITLSGGEVFAQDPVPLLRALKDAGYHTAIETEGAYDLEKLAAALPWIDLVYHDVKHCDPHKLKKFTGADAEEITRHLRYLKDSDVRTIIRIPVIPGFNLEDLDNIRGYVKDLGFSEMQLLPFHPMGKGKWHKLDRRYPYEQTPMMDKTQLDAWREAGTEIGGH</sequence>
<evidence type="ECO:0000256" key="1">
    <source>
        <dbReference type="ARBA" id="ARBA00001966"/>
    </source>
</evidence>
<dbReference type="PROSITE" id="PS51918">
    <property type="entry name" value="RADICAL_SAM"/>
    <property type="match status" value="1"/>
</dbReference>
<dbReference type="PROSITE" id="PS00198">
    <property type="entry name" value="4FE4S_FER_1"/>
    <property type="match status" value="1"/>
</dbReference>
<dbReference type="InterPro" id="IPR058240">
    <property type="entry name" value="rSAM_sf"/>
</dbReference>
<dbReference type="Gene3D" id="3.30.70.20">
    <property type="match status" value="1"/>
</dbReference>
<dbReference type="AlphaFoldDB" id="A0A140DXE7"/>
<dbReference type="SFLD" id="SFLDG01066">
    <property type="entry name" value="organic_radical-activating_enz"/>
    <property type="match status" value="1"/>
</dbReference>
<dbReference type="KEGG" id="fro:AALO17_21900"/>
<keyword evidence="13" id="KW-1185">Reference proteome</keyword>
<evidence type="ECO:0000313" key="12">
    <source>
        <dbReference type="EMBL" id="AMK55324.1"/>
    </source>
</evidence>
<dbReference type="PIRSF" id="PIRSF000371">
    <property type="entry name" value="PFL_act_enz"/>
    <property type="match status" value="1"/>
</dbReference>
<dbReference type="GO" id="GO:0046872">
    <property type="term" value="F:metal ion binding"/>
    <property type="evidence" value="ECO:0007669"/>
    <property type="project" value="UniProtKB-KW"/>
</dbReference>
<dbReference type="SFLD" id="SFLDS00029">
    <property type="entry name" value="Radical_SAM"/>
    <property type="match status" value="1"/>
</dbReference>
<dbReference type="RefSeq" id="WP_158507778.1">
    <property type="nucleotide sequence ID" value="NZ_CAMTBT010000032.1"/>
</dbReference>
<dbReference type="STRING" id="1702221.AALO17_21900"/>
<feature type="domain" description="4Fe-4S ferredoxin-type" evidence="10">
    <location>
        <begin position="88"/>
        <end position="116"/>
    </location>
</feature>
<evidence type="ECO:0000313" key="13">
    <source>
        <dbReference type="Proteomes" id="UP000069771"/>
    </source>
</evidence>
<dbReference type="NCBIfam" id="TIGR02494">
    <property type="entry name" value="PFLE_PFLC"/>
    <property type="match status" value="1"/>
</dbReference>
<dbReference type="EMBL" id="CP011391">
    <property type="protein sequence ID" value="AMK55324.1"/>
    <property type="molecule type" value="Genomic_DNA"/>
</dbReference>
<comment type="cofactor">
    <cofactor evidence="1">
        <name>[4Fe-4S] cluster</name>
        <dbReference type="ChEBI" id="CHEBI:49883"/>
    </cofactor>
</comment>
<dbReference type="PROSITE" id="PS01087">
    <property type="entry name" value="RADICAL_ACTIVATING"/>
    <property type="match status" value="1"/>
</dbReference>
<keyword evidence="3" id="KW-0004">4Fe-4S</keyword>
<evidence type="ECO:0000259" key="10">
    <source>
        <dbReference type="PROSITE" id="PS51379"/>
    </source>
</evidence>
<dbReference type="GO" id="GO:0051539">
    <property type="term" value="F:4 iron, 4 sulfur cluster binding"/>
    <property type="evidence" value="ECO:0007669"/>
    <property type="project" value="UniProtKB-KW"/>
</dbReference>
<keyword evidence="7" id="KW-0408">Iron</keyword>
<dbReference type="SUPFAM" id="SSF102114">
    <property type="entry name" value="Radical SAM enzymes"/>
    <property type="match status" value="1"/>
</dbReference>
<dbReference type="PANTHER" id="PTHR30352:SF4">
    <property type="entry name" value="PYRUVATE FORMATE-LYASE 2-ACTIVATING ENZYME"/>
    <property type="match status" value="1"/>
</dbReference>
<dbReference type="InterPro" id="IPR007197">
    <property type="entry name" value="rSAM"/>
</dbReference>
<dbReference type="PATRIC" id="fig|1702221.3.peg.2130"/>
<gene>
    <name evidence="12" type="ORF">AALO17_21900</name>
</gene>
<dbReference type="InterPro" id="IPR001989">
    <property type="entry name" value="Radical_activat_CS"/>
</dbReference>
<evidence type="ECO:0000256" key="5">
    <source>
        <dbReference type="ARBA" id="ARBA00022723"/>
    </source>
</evidence>
<dbReference type="Pfam" id="PF13353">
    <property type="entry name" value="Fer4_12"/>
    <property type="match status" value="1"/>
</dbReference>
<dbReference type="InterPro" id="IPR040074">
    <property type="entry name" value="BssD/PflA/YjjW"/>
</dbReference>
<dbReference type="Pfam" id="PF00037">
    <property type="entry name" value="Fer4"/>
    <property type="match status" value="1"/>
</dbReference>
<keyword evidence="8" id="KW-0411">Iron-sulfur</keyword>
<dbReference type="PROSITE" id="PS51379">
    <property type="entry name" value="4FE4S_FER_2"/>
    <property type="match status" value="2"/>
</dbReference>
<dbReference type="PANTHER" id="PTHR30352">
    <property type="entry name" value="PYRUVATE FORMATE-LYASE-ACTIVATING ENZYME"/>
    <property type="match status" value="1"/>
</dbReference>
<evidence type="ECO:0000256" key="6">
    <source>
        <dbReference type="ARBA" id="ARBA00023002"/>
    </source>
</evidence>
<dbReference type="SFLD" id="SFLDG01118">
    <property type="entry name" value="activating_enzymes__group_2"/>
    <property type="match status" value="1"/>
</dbReference>
<dbReference type="InterPro" id="IPR017900">
    <property type="entry name" value="4Fe4S_Fe_S_CS"/>
</dbReference>
<organism evidence="12 13">
    <name type="scientific">Faecalibaculum rodentium</name>
    <dbReference type="NCBI Taxonomy" id="1702221"/>
    <lineage>
        <taxon>Bacteria</taxon>
        <taxon>Bacillati</taxon>
        <taxon>Bacillota</taxon>
        <taxon>Erysipelotrichia</taxon>
        <taxon>Erysipelotrichales</taxon>
        <taxon>Erysipelotrichaceae</taxon>
        <taxon>Faecalibaculum</taxon>
    </lineage>
</organism>
<dbReference type="Proteomes" id="UP000069771">
    <property type="component" value="Chromosome"/>
</dbReference>
<dbReference type="SUPFAM" id="SSF54862">
    <property type="entry name" value="4Fe-4S ferredoxins"/>
    <property type="match status" value="1"/>
</dbReference>
<comment type="catalytic activity">
    <reaction evidence="9">
        <text>glycyl-[protein] + reduced [flavodoxin] + S-adenosyl-L-methionine = glycin-2-yl radical-[protein] + semiquinone [flavodoxin] + 5'-deoxyadenosine + L-methionine + H(+)</text>
        <dbReference type="Rhea" id="RHEA:61976"/>
        <dbReference type="Rhea" id="RHEA-COMP:10622"/>
        <dbReference type="Rhea" id="RHEA-COMP:14480"/>
        <dbReference type="Rhea" id="RHEA-COMP:15993"/>
        <dbReference type="Rhea" id="RHEA-COMP:15994"/>
        <dbReference type="ChEBI" id="CHEBI:15378"/>
        <dbReference type="ChEBI" id="CHEBI:17319"/>
        <dbReference type="ChEBI" id="CHEBI:29947"/>
        <dbReference type="ChEBI" id="CHEBI:32722"/>
        <dbReference type="ChEBI" id="CHEBI:57618"/>
        <dbReference type="ChEBI" id="CHEBI:57844"/>
        <dbReference type="ChEBI" id="CHEBI:59789"/>
        <dbReference type="ChEBI" id="CHEBI:140311"/>
    </reaction>
</comment>
<feature type="domain" description="Radical SAM core" evidence="11">
    <location>
        <begin position="27"/>
        <end position="299"/>
    </location>
</feature>
<proteinExistence type="inferred from homology"/>
<keyword evidence="4" id="KW-0949">S-adenosyl-L-methionine</keyword>
<evidence type="ECO:0000256" key="3">
    <source>
        <dbReference type="ARBA" id="ARBA00022485"/>
    </source>
</evidence>
<evidence type="ECO:0000256" key="2">
    <source>
        <dbReference type="ARBA" id="ARBA00009777"/>
    </source>
</evidence>
<comment type="similarity">
    <text evidence="2">Belongs to the organic radical-activating enzymes family.</text>
</comment>
<evidence type="ECO:0000256" key="4">
    <source>
        <dbReference type="ARBA" id="ARBA00022691"/>
    </source>
</evidence>
<dbReference type="Pfam" id="PF04055">
    <property type="entry name" value="Radical_SAM"/>
    <property type="match status" value="1"/>
</dbReference>
<dbReference type="OrthoDB" id="9782387at2"/>
<protein>
    <recommendedName>
        <fullName evidence="14">Glycyl-radical enzyme activating protein</fullName>
    </recommendedName>
</protein>
<feature type="domain" description="4Fe-4S ferredoxin-type" evidence="10">
    <location>
        <begin position="58"/>
        <end position="87"/>
    </location>
</feature>
<name>A0A140DXE7_9FIRM</name>
<dbReference type="Gene3D" id="3.20.20.70">
    <property type="entry name" value="Aldolase class I"/>
    <property type="match status" value="1"/>
</dbReference>
<dbReference type="InterPro" id="IPR013785">
    <property type="entry name" value="Aldolase_TIM"/>
</dbReference>
<evidence type="ECO:0000256" key="9">
    <source>
        <dbReference type="ARBA" id="ARBA00047365"/>
    </source>
</evidence>